<dbReference type="Pfam" id="PF02211">
    <property type="entry name" value="NHase_beta_C"/>
    <property type="match status" value="1"/>
</dbReference>
<evidence type="ECO:0000259" key="1">
    <source>
        <dbReference type="Pfam" id="PF02211"/>
    </source>
</evidence>
<proteinExistence type="predicted"/>
<name>A0A6J4SEX6_9ACTN</name>
<feature type="domain" description="Nitrile hydratase beta subunit" evidence="1">
    <location>
        <begin position="3"/>
        <end position="77"/>
    </location>
</feature>
<dbReference type="AlphaFoldDB" id="A0A6J4SEX6"/>
<dbReference type="InterPro" id="IPR024690">
    <property type="entry name" value="CN_hydtase_beta_dom_C"/>
</dbReference>
<dbReference type="InterPro" id="IPR008990">
    <property type="entry name" value="Elect_transpt_acc-like_dom_sf"/>
</dbReference>
<sequence length="85" mass="9522">MRTSAADPRHHTRVPGYVRGARGTVVEAQGEHPLPDDRARGLPAAPQPVYTVRFPARELFGEGDHEVTVDVWERHLHHAGEEDPR</sequence>
<evidence type="ECO:0000313" key="2">
    <source>
        <dbReference type="EMBL" id="CAA9497147.1"/>
    </source>
</evidence>
<dbReference type="SUPFAM" id="SSF50090">
    <property type="entry name" value="Electron transport accessory proteins"/>
    <property type="match status" value="1"/>
</dbReference>
<dbReference type="Gene3D" id="2.30.30.50">
    <property type="match status" value="1"/>
</dbReference>
<dbReference type="EMBL" id="CADCVO010000326">
    <property type="protein sequence ID" value="CAA9497147.1"/>
    <property type="molecule type" value="Genomic_DNA"/>
</dbReference>
<protein>
    <submittedName>
        <fullName evidence="2">Nitrile hydratase beta subunit</fullName>
    </submittedName>
</protein>
<accession>A0A6J4SEX6</accession>
<organism evidence="2">
    <name type="scientific">uncultured Solirubrobacteraceae bacterium</name>
    <dbReference type="NCBI Taxonomy" id="1162706"/>
    <lineage>
        <taxon>Bacteria</taxon>
        <taxon>Bacillati</taxon>
        <taxon>Actinomycetota</taxon>
        <taxon>Thermoleophilia</taxon>
        <taxon>Solirubrobacterales</taxon>
        <taxon>Solirubrobacteraceae</taxon>
        <taxon>environmental samples</taxon>
    </lineage>
</organism>
<gene>
    <name evidence="2" type="ORF">AVDCRST_MAG13-2046</name>
</gene>
<reference evidence="2" key="1">
    <citation type="submission" date="2020-02" db="EMBL/GenBank/DDBJ databases">
        <authorList>
            <person name="Meier V. D."/>
        </authorList>
    </citation>
    <scope>NUCLEOTIDE SEQUENCE</scope>
    <source>
        <strain evidence="2">AVDCRST_MAG13</strain>
    </source>
</reference>